<evidence type="ECO:0000256" key="2">
    <source>
        <dbReference type="ARBA" id="ARBA00004709"/>
    </source>
</evidence>
<keyword evidence="11" id="KW-1185">Reference proteome</keyword>
<dbReference type="Pfam" id="PF02542">
    <property type="entry name" value="YgbB"/>
    <property type="match status" value="1"/>
</dbReference>
<comment type="cofactor">
    <cofactor evidence="7">
        <name>a divalent metal cation</name>
        <dbReference type="ChEBI" id="CHEBI:60240"/>
    </cofactor>
    <text evidence="7">Binds 1 divalent metal cation per subunit.</text>
</comment>
<feature type="binding site" evidence="7">
    <location>
        <position position="140"/>
    </location>
    <ligand>
        <name>4-CDP-2-C-methyl-D-erythritol 2-phosphate</name>
        <dbReference type="ChEBI" id="CHEBI:57919"/>
    </ligand>
</feature>
<dbReference type="GO" id="GO:0016114">
    <property type="term" value="P:terpenoid biosynthetic process"/>
    <property type="evidence" value="ECO:0007669"/>
    <property type="project" value="InterPro"/>
</dbReference>
<dbReference type="AlphaFoldDB" id="A0A8J7SKF5"/>
<feature type="site" description="Transition state stabilizer" evidence="7">
    <location>
        <position position="134"/>
    </location>
</feature>
<dbReference type="SUPFAM" id="SSF69765">
    <property type="entry name" value="IpsF-like"/>
    <property type="match status" value="1"/>
</dbReference>
<dbReference type="InterPro" id="IPR003526">
    <property type="entry name" value="MECDP_synthase"/>
</dbReference>
<feature type="binding site" evidence="7">
    <location>
        <begin position="133"/>
        <end position="136"/>
    </location>
    <ligand>
        <name>4-CDP-2-C-methyl-D-erythritol 2-phosphate</name>
        <dbReference type="ChEBI" id="CHEBI:57919"/>
    </ligand>
</feature>
<dbReference type="HAMAP" id="MF_00107">
    <property type="entry name" value="IspF"/>
    <property type="match status" value="1"/>
</dbReference>
<comment type="subunit">
    <text evidence="7">Homotrimer.</text>
</comment>
<comment type="catalytic activity">
    <reaction evidence="1 7 8">
        <text>4-CDP-2-C-methyl-D-erythritol 2-phosphate = 2-C-methyl-D-erythritol 2,4-cyclic diphosphate + CMP</text>
        <dbReference type="Rhea" id="RHEA:23864"/>
        <dbReference type="ChEBI" id="CHEBI:57919"/>
        <dbReference type="ChEBI" id="CHEBI:58483"/>
        <dbReference type="ChEBI" id="CHEBI:60377"/>
        <dbReference type="EC" id="4.6.1.12"/>
    </reaction>
</comment>
<dbReference type="Proteomes" id="UP000624703">
    <property type="component" value="Unassembled WGS sequence"/>
</dbReference>
<dbReference type="InterPro" id="IPR020555">
    <property type="entry name" value="MECDP_synthase_CS"/>
</dbReference>
<comment type="pathway">
    <text evidence="2 7">Isoprenoid biosynthesis; isopentenyl diphosphate biosynthesis via DXP pathway; isopentenyl diphosphate from 1-deoxy-D-xylulose 5-phosphate: step 4/6.</text>
</comment>
<feature type="binding site" evidence="7">
    <location>
        <begin position="35"/>
        <end position="36"/>
    </location>
    <ligand>
        <name>4-CDP-2-C-methyl-D-erythritol 2-phosphate</name>
        <dbReference type="ChEBI" id="CHEBI:57919"/>
    </ligand>
</feature>
<name>A0A8J7SKF5_9BACT</name>
<organism evidence="10 11">
    <name type="scientific">Persicirhabdus sediminis</name>
    <dbReference type="NCBI Taxonomy" id="454144"/>
    <lineage>
        <taxon>Bacteria</taxon>
        <taxon>Pseudomonadati</taxon>
        <taxon>Verrucomicrobiota</taxon>
        <taxon>Verrucomicrobiia</taxon>
        <taxon>Verrucomicrobiales</taxon>
        <taxon>Verrucomicrobiaceae</taxon>
        <taxon>Persicirhabdus</taxon>
    </lineage>
</organism>
<feature type="binding site" evidence="7">
    <location>
        <position position="143"/>
    </location>
    <ligand>
        <name>4-CDP-2-C-methyl-D-erythritol 2-phosphate</name>
        <dbReference type="ChEBI" id="CHEBI:57919"/>
    </ligand>
</feature>
<dbReference type="PANTHER" id="PTHR43181">
    <property type="entry name" value="2-C-METHYL-D-ERYTHRITOL 2,4-CYCLODIPHOSPHATE SYNTHASE, CHLOROPLASTIC"/>
    <property type="match status" value="1"/>
</dbReference>
<evidence type="ECO:0000256" key="4">
    <source>
        <dbReference type="ARBA" id="ARBA00022723"/>
    </source>
</evidence>
<dbReference type="PANTHER" id="PTHR43181:SF1">
    <property type="entry name" value="2-C-METHYL-D-ERYTHRITOL 2,4-CYCLODIPHOSPHATE SYNTHASE, CHLOROPLASTIC"/>
    <property type="match status" value="1"/>
</dbReference>
<dbReference type="GO" id="GO:0019288">
    <property type="term" value="P:isopentenyl diphosphate biosynthetic process, methylerythritol 4-phosphate pathway"/>
    <property type="evidence" value="ECO:0007669"/>
    <property type="project" value="UniProtKB-UniRule"/>
</dbReference>
<feature type="binding site" evidence="7">
    <location>
        <position position="9"/>
    </location>
    <ligand>
        <name>a divalent metal cation</name>
        <dbReference type="ChEBI" id="CHEBI:60240"/>
    </ligand>
</feature>
<dbReference type="RefSeq" id="WP_200310773.1">
    <property type="nucleotide sequence ID" value="NZ_JAENIM010000032.1"/>
</dbReference>
<evidence type="ECO:0000259" key="9">
    <source>
        <dbReference type="Pfam" id="PF02542"/>
    </source>
</evidence>
<keyword evidence="4 7" id="KW-0479">Metal-binding</keyword>
<feature type="domain" description="2-C-methyl-D-erythritol 2,4-cyclodiphosphate synthase" evidence="9">
    <location>
        <begin position="2"/>
        <end position="155"/>
    </location>
</feature>
<protein>
    <recommendedName>
        <fullName evidence="3 7">2-C-methyl-D-erythritol 2,4-cyclodiphosphate synthase</fullName>
        <shortName evidence="7">MECDP-synthase</shortName>
        <shortName evidence="7">MECPP-synthase</shortName>
        <shortName evidence="7">MECPS</shortName>
        <ecNumber evidence="3 7">4.6.1.12</ecNumber>
    </recommendedName>
</protein>
<feature type="binding site" evidence="7">
    <location>
        <begin position="9"/>
        <end position="11"/>
    </location>
    <ligand>
        <name>4-CDP-2-C-methyl-D-erythritol 2-phosphate</name>
        <dbReference type="ChEBI" id="CHEBI:57919"/>
    </ligand>
</feature>
<comment type="caution">
    <text evidence="10">The sequence shown here is derived from an EMBL/GenBank/DDBJ whole genome shotgun (WGS) entry which is preliminary data.</text>
</comment>
<evidence type="ECO:0000256" key="8">
    <source>
        <dbReference type="RuleBase" id="RU004395"/>
    </source>
</evidence>
<evidence type="ECO:0000256" key="6">
    <source>
        <dbReference type="ARBA" id="ARBA00023239"/>
    </source>
</evidence>
<feature type="site" description="Transition state stabilizer" evidence="7">
    <location>
        <position position="35"/>
    </location>
</feature>
<dbReference type="InterPro" id="IPR036571">
    <property type="entry name" value="MECDP_synthase_sf"/>
</dbReference>
<sequence length="158" mass="16617">MFRTGIGYDVHQFADNRPLILGGVEIPHSQGLAGHSDADVLCHAIADAILGCLGLPDIGHYFPPTDASIEGICSLDILAKCRELCAEKGAEIQNVDSTMIAECPKVLPHAAAMKIKISDALGITPEQIGIKATTNETMGFVGRKEGIAALANALVEIK</sequence>
<evidence type="ECO:0000256" key="3">
    <source>
        <dbReference type="ARBA" id="ARBA00012579"/>
    </source>
</evidence>
<dbReference type="UniPathway" id="UPA00056">
    <property type="reaction ID" value="UER00095"/>
</dbReference>
<dbReference type="EC" id="4.6.1.12" evidence="3 7"/>
<dbReference type="GO" id="GO:0008685">
    <property type="term" value="F:2-C-methyl-D-erythritol 2,4-cyclodiphosphate synthase activity"/>
    <property type="evidence" value="ECO:0007669"/>
    <property type="project" value="UniProtKB-UniRule"/>
</dbReference>
<comment type="caution">
    <text evidence="7">Lacks conserved residue(s) required for the propagation of feature annotation.</text>
</comment>
<evidence type="ECO:0000313" key="11">
    <source>
        <dbReference type="Proteomes" id="UP000624703"/>
    </source>
</evidence>
<feature type="binding site" evidence="7">
    <location>
        <position position="11"/>
    </location>
    <ligand>
        <name>a divalent metal cation</name>
        <dbReference type="ChEBI" id="CHEBI:60240"/>
    </ligand>
</feature>
<accession>A0A8J7SKF5</accession>
<dbReference type="EMBL" id="JAENIM010000032">
    <property type="protein sequence ID" value="MBK1790750.1"/>
    <property type="molecule type" value="Genomic_DNA"/>
</dbReference>
<evidence type="ECO:0000313" key="10">
    <source>
        <dbReference type="EMBL" id="MBK1790750.1"/>
    </source>
</evidence>
<feature type="binding site" evidence="7">
    <location>
        <position position="43"/>
    </location>
    <ligand>
        <name>a divalent metal cation</name>
        <dbReference type="ChEBI" id="CHEBI:60240"/>
    </ligand>
</feature>
<gene>
    <name evidence="7" type="primary">ispF</name>
    <name evidence="10" type="ORF">JIN82_06235</name>
</gene>
<proteinExistence type="inferred from homology"/>
<comment type="similarity">
    <text evidence="7 8">Belongs to the IspF family.</text>
</comment>
<reference evidence="10" key="1">
    <citation type="submission" date="2021-01" db="EMBL/GenBank/DDBJ databases">
        <title>Modified the classification status of verrucomicrobia.</title>
        <authorList>
            <person name="Feng X."/>
        </authorList>
    </citation>
    <scope>NUCLEOTIDE SEQUENCE</scope>
    <source>
        <strain evidence="10">_KCTC 22039</strain>
    </source>
</reference>
<comment type="function">
    <text evidence="7">Involved in the biosynthesis of isopentenyl diphosphate (IPP) and dimethylallyl diphosphate (DMAPP), two major building blocks of isoprenoid compounds. Catalyzes the conversion of 4-diphosphocytidyl-2-C-methyl-D-erythritol 2-phosphate (CDP-ME2P) to 2-C-methyl-D-erythritol 2,4-cyclodiphosphate (ME-CPP) with a corresponding release of cytidine 5-monophosphate (CMP).</text>
</comment>
<dbReference type="GO" id="GO:0046872">
    <property type="term" value="F:metal ion binding"/>
    <property type="evidence" value="ECO:0007669"/>
    <property type="project" value="UniProtKB-KW"/>
</dbReference>
<evidence type="ECO:0000256" key="5">
    <source>
        <dbReference type="ARBA" id="ARBA00023229"/>
    </source>
</evidence>
<dbReference type="PROSITE" id="PS01350">
    <property type="entry name" value="ISPF"/>
    <property type="match status" value="1"/>
</dbReference>
<dbReference type="NCBIfam" id="TIGR00151">
    <property type="entry name" value="ispF"/>
    <property type="match status" value="1"/>
</dbReference>
<evidence type="ECO:0000256" key="7">
    <source>
        <dbReference type="HAMAP-Rule" id="MF_00107"/>
    </source>
</evidence>
<keyword evidence="5 7" id="KW-0414">Isoprene biosynthesis</keyword>
<keyword evidence="6 7" id="KW-0456">Lyase</keyword>
<feature type="binding site" evidence="7">
    <location>
        <begin position="57"/>
        <end position="59"/>
    </location>
    <ligand>
        <name>4-CDP-2-C-methyl-D-erythritol 2-phosphate</name>
        <dbReference type="ChEBI" id="CHEBI:57919"/>
    </ligand>
</feature>
<dbReference type="CDD" id="cd00554">
    <property type="entry name" value="MECDP_synthase"/>
    <property type="match status" value="1"/>
</dbReference>
<evidence type="ECO:0000256" key="1">
    <source>
        <dbReference type="ARBA" id="ARBA00000200"/>
    </source>
</evidence>
<dbReference type="Gene3D" id="3.30.1330.50">
    <property type="entry name" value="2-C-methyl-D-erythritol 2,4-cyclodiphosphate synthase"/>
    <property type="match status" value="1"/>
</dbReference>